<feature type="domain" description="MADS-box" evidence="7">
    <location>
        <begin position="1"/>
        <end position="61"/>
    </location>
</feature>
<sequence>MTRGKIQIKRIENATNRQVTYSKRKNGLFKKANELCVLCDARVSIIMFSGNNKLHDYISPSTTTKQIYDHYQRTSGIDLWASHYERMQQDLNQLQDANNALHRETRQWNGESLDDLSMAELHGLEQEMDYSLGIIRDRKDQLIGGQTEKWKRKVKNEEQIQADLLQKIMQRSGNIVEEFVGGKGGEDPFGFVVENGGSGGAADTEDYHTVVGGAAFPLRLQPTQQQQHHHHILHGADITTYSLLE</sequence>
<dbReference type="InterPro" id="IPR002487">
    <property type="entry name" value="TF_Kbox"/>
</dbReference>
<dbReference type="SMART" id="SM00432">
    <property type="entry name" value="MADS"/>
    <property type="match status" value="1"/>
</dbReference>
<feature type="coiled-coil region" evidence="6">
    <location>
        <begin position="77"/>
        <end position="111"/>
    </location>
</feature>
<reference evidence="9" key="1">
    <citation type="journal article" date="2012" name="Ann. Bot.">
        <title>Rate heterogeneity in six protein-coding genes from the holoparasite Balanophora (Balanophoraceae) and other taxa of Santalales.</title>
        <authorList>
            <person name="Su H.-J."/>
            <person name="Hu J.-M."/>
        </authorList>
    </citation>
    <scope>NUCLEOTIDE SEQUENCE</scope>
</reference>
<dbReference type="Pfam" id="PF00319">
    <property type="entry name" value="SRF-TF"/>
    <property type="match status" value="1"/>
</dbReference>
<dbReference type="Pfam" id="PF01486">
    <property type="entry name" value="K-box"/>
    <property type="match status" value="1"/>
</dbReference>
<dbReference type="CDD" id="cd00265">
    <property type="entry name" value="MADS_MEF2_like"/>
    <property type="match status" value="1"/>
</dbReference>
<dbReference type="EMBL" id="JQ613230">
    <property type="protein sequence ID" value="AFV74869.1"/>
    <property type="molecule type" value="mRNA"/>
</dbReference>
<dbReference type="AlphaFoldDB" id="K7QUW8"/>
<dbReference type="PROSITE" id="PS50066">
    <property type="entry name" value="MADS_BOX_2"/>
    <property type="match status" value="1"/>
</dbReference>
<gene>
    <name evidence="9" type="primary">AP3</name>
</gene>
<keyword evidence="4" id="KW-0804">Transcription</keyword>
<evidence type="ECO:0000256" key="6">
    <source>
        <dbReference type="SAM" id="Coils"/>
    </source>
</evidence>
<dbReference type="PROSITE" id="PS51297">
    <property type="entry name" value="K_BOX"/>
    <property type="match status" value="1"/>
</dbReference>
<evidence type="ECO:0000256" key="5">
    <source>
        <dbReference type="ARBA" id="ARBA00023242"/>
    </source>
</evidence>
<dbReference type="InterPro" id="IPR002100">
    <property type="entry name" value="TF_MADSbox"/>
</dbReference>
<evidence type="ECO:0000256" key="4">
    <source>
        <dbReference type="ARBA" id="ARBA00023163"/>
    </source>
</evidence>
<evidence type="ECO:0000256" key="3">
    <source>
        <dbReference type="ARBA" id="ARBA00023125"/>
    </source>
</evidence>
<evidence type="ECO:0000313" key="9">
    <source>
        <dbReference type="EMBL" id="AFV74869.1"/>
    </source>
</evidence>
<evidence type="ECO:0000259" key="7">
    <source>
        <dbReference type="PROSITE" id="PS50066"/>
    </source>
</evidence>
<evidence type="ECO:0000256" key="2">
    <source>
        <dbReference type="ARBA" id="ARBA00023015"/>
    </source>
</evidence>
<dbReference type="PANTHER" id="PTHR48019">
    <property type="entry name" value="SERUM RESPONSE FACTOR HOMOLOG"/>
    <property type="match status" value="1"/>
</dbReference>
<keyword evidence="3" id="KW-0238">DNA-binding</keyword>
<dbReference type="Gene3D" id="3.40.1810.10">
    <property type="entry name" value="Transcription factor, MADS-box"/>
    <property type="match status" value="1"/>
</dbReference>
<feature type="domain" description="K-box" evidence="8">
    <location>
        <begin position="84"/>
        <end position="174"/>
    </location>
</feature>
<dbReference type="SUPFAM" id="SSF55455">
    <property type="entry name" value="SRF-like"/>
    <property type="match status" value="1"/>
</dbReference>
<keyword evidence="2" id="KW-0805">Transcription regulation</keyword>
<accession>K7QUW8</accession>
<dbReference type="GO" id="GO:0005634">
    <property type="term" value="C:nucleus"/>
    <property type="evidence" value="ECO:0007669"/>
    <property type="project" value="UniProtKB-SubCell"/>
</dbReference>
<protein>
    <submittedName>
        <fullName evidence="9">AP3-like protein</fullName>
    </submittedName>
</protein>
<dbReference type="GO" id="GO:0046983">
    <property type="term" value="F:protein dimerization activity"/>
    <property type="evidence" value="ECO:0007669"/>
    <property type="project" value="InterPro"/>
</dbReference>
<evidence type="ECO:0000256" key="1">
    <source>
        <dbReference type="ARBA" id="ARBA00004123"/>
    </source>
</evidence>
<evidence type="ECO:0000259" key="8">
    <source>
        <dbReference type="PROSITE" id="PS51297"/>
    </source>
</evidence>
<keyword evidence="6" id="KW-0175">Coiled coil</keyword>
<dbReference type="InterPro" id="IPR033896">
    <property type="entry name" value="MEF2-like_N"/>
</dbReference>
<organism evidence="9">
    <name type="scientific">Balanophora laxiflora</name>
    <dbReference type="NCBI Taxonomy" id="1128103"/>
    <lineage>
        <taxon>Eukaryota</taxon>
        <taxon>Viridiplantae</taxon>
        <taxon>Streptophyta</taxon>
        <taxon>Embryophyta</taxon>
        <taxon>Tracheophyta</taxon>
        <taxon>Spermatophyta</taxon>
        <taxon>Magnoliopsida</taxon>
        <taxon>eudicotyledons</taxon>
        <taxon>Gunneridae</taxon>
        <taxon>Pentapetalae</taxon>
        <taxon>Santalales</taxon>
        <taxon>Balanophoraceae</taxon>
        <taxon>Balanophora</taxon>
    </lineage>
</organism>
<proteinExistence type="evidence at transcript level"/>
<dbReference type="InterPro" id="IPR050142">
    <property type="entry name" value="MADS-box/MEF2_TF"/>
</dbReference>
<comment type="subcellular location">
    <subcellularLocation>
        <location evidence="1">Nucleus</location>
    </subcellularLocation>
</comment>
<name>K7QUW8_9MAGN</name>
<dbReference type="PRINTS" id="PR00404">
    <property type="entry name" value="MADSDOMAIN"/>
</dbReference>
<dbReference type="GO" id="GO:0000977">
    <property type="term" value="F:RNA polymerase II transcription regulatory region sequence-specific DNA binding"/>
    <property type="evidence" value="ECO:0007669"/>
    <property type="project" value="InterPro"/>
</dbReference>
<keyword evidence="5" id="KW-0539">Nucleus</keyword>
<dbReference type="GO" id="GO:0003700">
    <property type="term" value="F:DNA-binding transcription factor activity"/>
    <property type="evidence" value="ECO:0007669"/>
    <property type="project" value="InterPro"/>
</dbReference>
<dbReference type="GO" id="GO:0045944">
    <property type="term" value="P:positive regulation of transcription by RNA polymerase II"/>
    <property type="evidence" value="ECO:0007669"/>
    <property type="project" value="InterPro"/>
</dbReference>
<dbReference type="InterPro" id="IPR036879">
    <property type="entry name" value="TF_MADSbox_sf"/>
</dbReference>